<dbReference type="SUPFAM" id="SSF47943">
    <property type="entry name" value="Retrovirus capsid protein, N-terminal core domain"/>
    <property type="match status" value="1"/>
</dbReference>
<organism evidence="5 6">
    <name type="scientific">Pteruthius melanotis</name>
    <dbReference type="NCBI Taxonomy" id="357074"/>
    <lineage>
        <taxon>Eukaryota</taxon>
        <taxon>Metazoa</taxon>
        <taxon>Chordata</taxon>
        <taxon>Craniata</taxon>
        <taxon>Vertebrata</taxon>
        <taxon>Euteleostomi</taxon>
        <taxon>Archelosauria</taxon>
        <taxon>Archosauria</taxon>
        <taxon>Dinosauria</taxon>
        <taxon>Saurischia</taxon>
        <taxon>Theropoda</taxon>
        <taxon>Coelurosauria</taxon>
        <taxon>Aves</taxon>
        <taxon>Neognathae</taxon>
        <taxon>Neoaves</taxon>
        <taxon>Telluraves</taxon>
        <taxon>Australaves</taxon>
        <taxon>Passeriformes</taxon>
        <taxon>Sylvioidea</taxon>
        <taxon>Timaliidae</taxon>
        <taxon>Pteruthius</taxon>
    </lineage>
</organism>
<dbReference type="InterPro" id="IPR033704">
    <property type="entry name" value="dUTPase_trimeric"/>
</dbReference>
<dbReference type="GO" id="GO:0016032">
    <property type="term" value="P:viral process"/>
    <property type="evidence" value="ECO:0007669"/>
    <property type="project" value="InterPro"/>
</dbReference>
<dbReference type="InterPro" id="IPR008919">
    <property type="entry name" value="Retrov_capsid_N"/>
</dbReference>
<dbReference type="CDD" id="cd07557">
    <property type="entry name" value="trimeric_dUTPase"/>
    <property type="match status" value="1"/>
</dbReference>
<proteinExistence type="predicted"/>
<dbReference type="Gene3D" id="2.40.70.10">
    <property type="entry name" value="Acid Proteases"/>
    <property type="match status" value="1"/>
</dbReference>
<reference evidence="5" key="1">
    <citation type="submission" date="2020-02" db="EMBL/GenBank/DDBJ databases">
        <title>Bird 10,000 Genomes (B10K) Project - Family phase.</title>
        <authorList>
            <person name="Zhang G."/>
        </authorList>
    </citation>
    <scope>NUCLEOTIDE SEQUENCE</scope>
    <source>
        <strain evidence="5">B10K-IZ-033-77</strain>
    </source>
</reference>
<dbReference type="Proteomes" id="UP000603297">
    <property type="component" value="Unassembled WGS sequence"/>
</dbReference>
<dbReference type="InterPro" id="IPR036157">
    <property type="entry name" value="dUTPase-like_sf"/>
</dbReference>
<evidence type="ECO:0000256" key="2">
    <source>
        <dbReference type="ARBA" id="ARBA00022750"/>
    </source>
</evidence>
<dbReference type="Gene3D" id="1.10.375.10">
    <property type="entry name" value="Human Immunodeficiency Virus Type 1 Capsid Protein"/>
    <property type="match status" value="1"/>
</dbReference>
<dbReference type="OrthoDB" id="9900537at2759"/>
<dbReference type="InterPro" id="IPR001969">
    <property type="entry name" value="Aspartic_peptidase_AS"/>
</dbReference>
<dbReference type="SUPFAM" id="SSF51283">
    <property type="entry name" value="dUTPase-like"/>
    <property type="match status" value="1"/>
</dbReference>
<feature type="domain" description="Peptidase A2" evidence="4">
    <location>
        <begin position="206"/>
        <end position="249"/>
    </location>
</feature>
<evidence type="ECO:0000313" key="6">
    <source>
        <dbReference type="Proteomes" id="UP000603297"/>
    </source>
</evidence>
<feature type="non-terminal residue" evidence="5">
    <location>
        <position position="1"/>
    </location>
</feature>
<sequence length="249" mass="26916">QLRSTVSQFGVTSEPVRQMIEFLWGSQVLLPSDIQSIMRLILSQHQRLFTRNAGGLQPATTGSLGLDLATAIDVEILTAQPHKIPTTTKGPLTINQVAMGALIIGRCSASMMGLIVLPGLLDADYMGTIYIMAYTIVPPLRVNKGARITQLIPLPQYTQAIAPRSMQQRENKGFGSSGGLTLLTMDLSQCPKRKVVITYQNATCTLEVLLDTGADSSIVDPKFWLTDWPMLPSMTTVTGVGGLTLAKKS</sequence>
<keyword evidence="6" id="KW-1185">Reference proteome</keyword>
<accession>A0A852ND80</accession>
<keyword evidence="3" id="KW-0378">Hydrolase</keyword>
<dbReference type="PROSITE" id="PS50175">
    <property type="entry name" value="ASP_PROT_RETROV"/>
    <property type="match status" value="1"/>
</dbReference>
<evidence type="ECO:0000256" key="3">
    <source>
        <dbReference type="ARBA" id="ARBA00022801"/>
    </source>
</evidence>
<dbReference type="GO" id="GO:0006508">
    <property type="term" value="P:proteolysis"/>
    <property type="evidence" value="ECO:0007669"/>
    <property type="project" value="UniProtKB-KW"/>
</dbReference>
<protein>
    <submittedName>
        <fullName evidence="5">POK9 protein</fullName>
    </submittedName>
</protein>
<dbReference type="InterPro" id="IPR029054">
    <property type="entry name" value="dUTPase-like"/>
</dbReference>
<evidence type="ECO:0000259" key="4">
    <source>
        <dbReference type="PROSITE" id="PS50175"/>
    </source>
</evidence>
<dbReference type="InterPro" id="IPR021109">
    <property type="entry name" value="Peptidase_aspartic_dom_sf"/>
</dbReference>
<dbReference type="PANTHER" id="PTHR19422:SF123">
    <property type="entry name" value="RT1 CLASS I, LOCUS CE15"/>
    <property type="match status" value="1"/>
</dbReference>
<comment type="caution">
    <text evidence="5">The sequence shown here is derived from an EMBL/GenBank/DDBJ whole genome shotgun (WGS) entry which is preliminary data.</text>
</comment>
<dbReference type="GO" id="GO:0004190">
    <property type="term" value="F:aspartic-type endopeptidase activity"/>
    <property type="evidence" value="ECO:0007669"/>
    <property type="project" value="UniProtKB-KW"/>
</dbReference>
<feature type="non-terminal residue" evidence="5">
    <location>
        <position position="249"/>
    </location>
</feature>
<dbReference type="PROSITE" id="PS00141">
    <property type="entry name" value="ASP_PROTEASE"/>
    <property type="match status" value="1"/>
</dbReference>
<dbReference type="Pfam" id="PF00077">
    <property type="entry name" value="RVP"/>
    <property type="match status" value="1"/>
</dbReference>
<keyword evidence="1" id="KW-0645">Protease</keyword>
<name>A0A852ND80_9PASS</name>
<dbReference type="InterPro" id="IPR018061">
    <property type="entry name" value="Retropepsins"/>
</dbReference>
<dbReference type="EMBL" id="WEIY01001172">
    <property type="protein sequence ID" value="NXY11836.1"/>
    <property type="molecule type" value="Genomic_DNA"/>
</dbReference>
<dbReference type="Pfam" id="PF00607">
    <property type="entry name" value="Gag_p24"/>
    <property type="match status" value="1"/>
</dbReference>
<dbReference type="AlphaFoldDB" id="A0A852ND80"/>
<dbReference type="PANTHER" id="PTHR19422">
    <property type="entry name" value="GAG RETROVIRAL POLYPROTEIN"/>
    <property type="match status" value="1"/>
</dbReference>
<evidence type="ECO:0000256" key="1">
    <source>
        <dbReference type="ARBA" id="ARBA00022670"/>
    </source>
</evidence>
<dbReference type="InterPro" id="IPR051592">
    <property type="entry name" value="HERV-K_Pro_peptidase_A2"/>
</dbReference>
<dbReference type="Pfam" id="PF00692">
    <property type="entry name" value="dUTPase"/>
    <property type="match status" value="1"/>
</dbReference>
<dbReference type="SUPFAM" id="SSF50630">
    <property type="entry name" value="Acid proteases"/>
    <property type="match status" value="1"/>
</dbReference>
<gene>
    <name evidence="5" type="primary">Ervk9_4</name>
    <name evidence="5" type="ORF">PTEMEL_R14658</name>
</gene>
<evidence type="ECO:0000313" key="5">
    <source>
        <dbReference type="EMBL" id="NXY11836.1"/>
    </source>
</evidence>
<dbReference type="Gene3D" id="2.70.40.10">
    <property type="match status" value="1"/>
</dbReference>
<dbReference type="InterPro" id="IPR001995">
    <property type="entry name" value="Peptidase_A2_cat"/>
</dbReference>
<keyword evidence="2" id="KW-0064">Aspartyl protease</keyword>